<dbReference type="Gene3D" id="3.40.630.30">
    <property type="match status" value="1"/>
</dbReference>
<dbReference type="EMBL" id="CP012333">
    <property type="protein sequence ID" value="AKU95730.1"/>
    <property type="molecule type" value="Genomic_DNA"/>
</dbReference>
<proteinExistence type="predicted"/>
<dbReference type="InterPro" id="IPR050832">
    <property type="entry name" value="Bact_Acetyltransf"/>
</dbReference>
<evidence type="ECO:0000313" key="5">
    <source>
        <dbReference type="Proteomes" id="UP000064967"/>
    </source>
</evidence>
<dbReference type="PROSITE" id="PS51186">
    <property type="entry name" value="GNAT"/>
    <property type="match status" value="1"/>
</dbReference>
<dbReference type="KEGG" id="llu:AKJ09_02394"/>
<name>A0A0K1PQB5_9BACT</name>
<dbReference type="STRING" id="1391654.AKJ09_02394"/>
<evidence type="ECO:0000256" key="2">
    <source>
        <dbReference type="ARBA" id="ARBA00023315"/>
    </source>
</evidence>
<gene>
    <name evidence="4" type="ORF">AKJ09_02394</name>
</gene>
<dbReference type="Proteomes" id="UP000064967">
    <property type="component" value="Chromosome"/>
</dbReference>
<dbReference type="CDD" id="cd04301">
    <property type="entry name" value="NAT_SF"/>
    <property type="match status" value="1"/>
</dbReference>
<evidence type="ECO:0000256" key="1">
    <source>
        <dbReference type="ARBA" id="ARBA00022679"/>
    </source>
</evidence>
<dbReference type="AlphaFoldDB" id="A0A0K1PQB5"/>
<evidence type="ECO:0000259" key="3">
    <source>
        <dbReference type="PROSITE" id="PS51186"/>
    </source>
</evidence>
<keyword evidence="5" id="KW-1185">Reference proteome</keyword>
<dbReference type="RefSeq" id="WP_146647125.1">
    <property type="nucleotide sequence ID" value="NZ_CP012333.1"/>
</dbReference>
<dbReference type="PANTHER" id="PTHR43877">
    <property type="entry name" value="AMINOALKYLPHOSPHONATE N-ACETYLTRANSFERASE-RELATED-RELATED"/>
    <property type="match status" value="1"/>
</dbReference>
<dbReference type="PANTHER" id="PTHR43877:SF1">
    <property type="entry name" value="ACETYLTRANSFERASE"/>
    <property type="match status" value="1"/>
</dbReference>
<dbReference type="InterPro" id="IPR016181">
    <property type="entry name" value="Acyl_CoA_acyltransferase"/>
</dbReference>
<feature type="domain" description="N-acetyltransferase" evidence="3">
    <location>
        <begin position="3"/>
        <end position="144"/>
    </location>
</feature>
<organism evidence="4 5">
    <name type="scientific">Labilithrix luteola</name>
    <dbReference type="NCBI Taxonomy" id="1391654"/>
    <lineage>
        <taxon>Bacteria</taxon>
        <taxon>Pseudomonadati</taxon>
        <taxon>Myxococcota</taxon>
        <taxon>Polyangia</taxon>
        <taxon>Polyangiales</taxon>
        <taxon>Labilitrichaceae</taxon>
        <taxon>Labilithrix</taxon>
    </lineage>
</organism>
<keyword evidence="2" id="KW-0012">Acyltransferase</keyword>
<keyword evidence="1 4" id="KW-0808">Transferase</keyword>
<dbReference type="GO" id="GO:0016747">
    <property type="term" value="F:acyltransferase activity, transferring groups other than amino-acyl groups"/>
    <property type="evidence" value="ECO:0007669"/>
    <property type="project" value="InterPro"/>
</dbReference>
<sequence>MTIHIRLATEDDRPDLRELFLQARRATFAWLPSETFQLDDYDDQTRGERVLVAETDDGALVGFVALWEPDRFVHHLYLAAGQQRQGIGRALLHALGWPEQPLHLKCLRRNEAALAFYFKLGFVGIGQGQGADGEYVLLASQRVQGSG</sequence>
<dbReference type="InterPro" id="IPR000182">
    <property type="entry name" value="GNAT_dom"/>
</dbReference>
<reference evidence="4 5" key="1">
    <citation type="submission" date="2015-08" db="EMBL/GenBank/DDBJ databases">
        <authorList>
            <person name="Babu N.S."/>
            <person name="Beckwith C.J."/>
            <person name="Beseler K.G."/>
            <person name="Brison A."/>
            <person name="Carone J.V."/>
            <person name="Caskin T.P."/>
            <person name="Diamond M."/>
            <person name="Durham M.E."/>
            <person name="Foxe J.M."/>
            <person name="Go M."/>
            <person name="Henderson B.A."/>
            <person name="Jones I.B."/>
            <person name="McGettigan J.A."/>
            <person name="Micheletti S.J."/>
            <person name="Nasrallah M.E."/>
            <person name="Ortiz D."/>
            <person name="Piller C.R."/>
            <person name="Privatt S.R."/>
            <person name="Schneider S.L."/>
            <person name="Sharp S."/>
            <person name="Smith T.C."/>
            <person name="Stanton J.D."/>
            <person name="Ullery H.E."/>
            <person name="Wilson R.J."/>
            <person name="Serrano M.G."/>
            <person name="Buck G."/>
            <person name="Lee V."/>
            <person name="Wang Y."/>
            <person name="Carvalho R."/>
            <person name="Voegtly L."/>
            <person name="Shi R."/>
            <person name="Duckworth R."/>
            <person name="Johnson A."/>
            <person name="Loviza R."/>
            <person name="Walstead R."/>
            <person name="Shah Z."/>
            <person name="Kiflezghi M."/>
            <person name="Wade K."/>
            <person name="Ball S.L."/>
            <person name="Bradley K.W."/>
            <person name="Asai D.J."/>
            <person name="Bowman C.A."/>
            <person name="Russell D.A."/>
            <person name="Pope W.H."/>
            <person name="Jacobs-Sera D."/>
            <person name="Hendrix R.W."/>
            <person name="Hatfull G.F."/>
        </authorList>
    </citation>
    <scope>NUCLEOTIDE SEQUENCE [LARGE SCALE GENOMIC DNA]</scope>
    <source>
        <strain evidence="4 5">DSM 27648</strain>
    </source>
</reference>
<accession>A0A0K1PQB5</accession>
<protein>
    <submittedName>
        <fullName evidence="4">Acetyltransferase (Putative)</fullName>
    </submittedName>
</protein>
<dbReference type="OrthoDB" id="5456308at2"/>
<dbReference type="SUPFAM" id="SSF55729">
    <property type="entry name" value="Acyl-CoA N-acyltransferases (Nat)"/>
    <property type="match status" value="1"/>
</dbReference>
<evidence type="ECO:0000313" key="4">
    <source>
        <dbReference type="EMBL" id="AKU95730.1"/>
    </source>
</evidence>
<dbReference type="Pfam" id="PF13508">
    <property type="entry name" value="Acetyltransf_7"/>
    <property type="match status" value="1"/>
</dbReference>